<evidence type="ECO:0000313" key="1">
    <source>
        <dbReference type="EMBL" id="KAF3693642.1"/>
    </source>
</evidence>
<evidence type="ECO:0000313" key="2">
    <source>
        <dbReference type="Proteomes" id="UP000503349"/>
    </source>
</evidence>
<protein>
    <submittedName>
        <fullName evidence="1">Uncharacterized protein</fullName>
    </submittedName>
</protein>
<accession>A0A6G1PTQ1</accession>
<dbReference type="Proteomes" id="UP000503349">
    <property type="component" value="Chromosome 9"/>
</dbReference>
<gene>
    <name evidence="1" type="ORF">EXN66_Car009318</name>
</gene>
<organism evidence="1 2">
    <name type="scientific">Channa argus</name>
    <name type="common">Northern snakehead</name>
    <name type="synonym">Ophicephalus argus</name>
    <dbReference type="NCBI Taxonomy" id="215402"/>
    <lineage>
        <taxon>Eukaryota</taxon>
        <taxon>Metazoa</taxon>
        <taxon>Chordata</taxon>
        <taxon>Craniata</taxon>
        <taxon>Vertebrata</taxon>
        <taxon>Euteleostomi</taxon>
        <taxon>Actinopterygii</taxon>
        <taxon>Neopterygii</taxon>
        <taxon>Teleostei</taxon>
        <taxon>Neoteleostei</taxon>
        <taxon>Acanthomorphata</taxon>
        <taxon>Anabantaria</taxon>
        <taxon>Anabantiformes</taxon>
        <taxon>Channoidei</taxon>
        <taxon>Channidae</taxon>
        <taxon>Channa</taxon>
    </lineage>
</organism>
<sequence length="208" mass="22807">MSPCALVFSSGRPECNAVSIATCRHSVMTRDPPRLPGTRKHLDPCLSGGPHCRVLLSVPFLQHQKANHLASAHTTVQPSRPVQYTTVLLHGTDERSKVSPVEEAAFCRSHASALLHSHTVHHLLGERRTQLGAITDTLMTELSAGYLSMHKLLKSSQSTLIQEPNPNDPTAWIQRSSHVISANTFNGIMLTHYQANEERGVTNNVVCL</sequence>
<keyword evidence="2" id="KW-1185">Reference proteome</keyword>
<proteinExistence type="predicted"/>
<reference evidence="1 2" key="1">
    <citation type="submission" date="2019-02" db="EMBL/GenBank/DDBJ databases">
        <title>Opniocepnalus argus genome.</title>
        <authorList>
            <person name="Zhou C."/>
            <person name="Xiao S."/>
        </authorList>
    </citation>
    <scope>NUCLEOTIDE SEQUENCE [LARGE SCALE GENOMIC DNA]</scope>
    <source>
        <strain evidence="1">OARG1902GOOAL</strain>
        <tissue evidence="1">Muscle</tissue>
    </source>
</reference>
<reference evidence="2" key="2">
    <citation type="submission" date="2019-02" db="EMBL/GenBank/DDBJ databases">
        <title>Opniocepnalus argus Var Kimnra genome.</title>
        <authorList>
            <person name="Zhou C."/>
            <person name="Xiao S."/>
        </authorList>
    </citation>
    <scope>NUCLEOTIDE SEQUENCE [LARGE SCALE GENOMIC DNA]</scope>
</reference>
<dbReference type="EMBL" id="CM015720">
    <property type="protein sequence ID" value="KAF3693642.1"/>
    <property type="molecule type" value="Genomic_DNA"/>
</dbReference>
<dbReference type="AlphaFoldDB" id="A0A6G1PTQ1"/>
<name>A0A6G1PTQ1_CHAAH</name>